<feature type="domain" description="RING-type" evidence="13">
    <location>
        <begin position="282"/>
        <end position="329"/>
    </location>
</feature>
<evidence type="ECO:0000256" key="6">
    <source>
        <dbReference type="ARBA" id="ARBA00022833"/>
    </source>
</evidence>
<comment type="subcellular location">
    <subcellularLocation>
        <location evidence="1">Nucleus</location>
    </subcellularLocation>
</comment>
<dbReference type="SMART" id="SM00393">
    <property type="entry name" value="R3H"/>
    <property type="match status" value="1"/>
</dbReference>
<dbReference type="Pfam" id="PF01424">
    <property type="entry name" value="R3H"/>
    <property type="match status" value="1"/>
</dbReference>
<sequence length="1032" mass="116877">MANWNPSNYYLNQEQQFNDNQHHRFYSTNLHDTACFNRSESYGNNQNAVHNHPIPDTFSARPLNHGGISSSTNHISNYIDISQSNLTPTAAEFKPRNQAGTSSSSNISSNGTVKRPQQNNSRNRKPNFAKSQEYTRPYRKQIILSNTADVIEHKENKDIAIQKQDQGDVKYQTNDELSNRRKEFREGDRNYKSRYNDHYINSNLDSKKKWNRNTQYRYNKRYDNQRYKDSGTKESWRQPSNGPNHVDKDKKIHKPGQQLIFKCAASQRERLQEMLEHFQLECMVCCDKLRHTDLVWSCKQCYNILHLNCIKQWANTSKMETGWRCPACQNNYSIVPKDYYCYCDKVINPKYEPGSLPHSCGEICGRKGRSCDHTCVLLCHPGPCPDCTVPVSRACGCGATKATVTCGTDVPVTCQNICNKILNCGVHTCSKTCHPGDCRYCEAFVKQECYCGKLGRKVLCTSEIQGAEYFKCGEICGKLLVCGNHKCQLVCHSGSCPPCPTSVDIITTCPCGQTKLTIVRKSCLDPIPTCEKVCNKTFTCGQPSDPHRCQSKCHNGICPTCPLTTVVKCRCGYMDREIACKKVTSKADDARCEKKCTKMRHCCKHKCNQLCCIEVEHICPLPCNRSLSCGLHRCEEGCHRGRCPPCWRSSFQELYCECGASVIYPPVPCGTKPPICNKPCPRIRECGHDAFHNCHTGPCPPCTVLCKRLCHGKHEQRTTILCHQDDFSCGLPCGKNMACGQHKCIQLCHADDCPSPCLQPCPKIRQNCEHPCNLPCHDGECPDVPCKQTVRVTCQCGLRSSTRTCMDLTGEYQSITMVQLASKIADIQKGQAVDITDIVGSQKKCGAPKTLECTEECRVAERNRRLAIGLQIRNPDLSAKLTPRYSDFMRNWAKKDSRFCQHVHDKLTELVQKAKQSKQKSRSHSFESMNRDKRLFVHEYCQMFGCESEAYDAEPNRNVVATAYRDKSWLPSIGLLELIQRENGQRKVPGPVLENKHNILPKRELVPLKSSKMNNSFAPSGEYVDYFDDPPI</sequence>
<feature type="domain" description="PHD-type" evidence="12">
    <location>
        <begin position="279"/>
        <end position="331"/>
    </location>
</feature>
<evidence type="ECO:0000256" key="11">
    <source>
        <dbReference type="SAM" id="MobiDB-lite"/>
    </source>
</evidence>
<protein>
    <submittedName>
        <fullName evidence="15">NF-X1 type zinc finger</fullName>
    </submittedName>
</protein>
<evidence type="ECO:0000259" key="14">
    <source>
        <dbReference type="PROSITE" id="PS51061"/>
    </source>
</evidence>
<evidence type="ECO:0000256" key="10">
    <source>
        <dbReference type="PROSITE-ProRule" id="PRU00175"/>
    </source>
</evidence>
<dbReference type="GO" id="GO:0008270">
    <property type="term" value="F:zinc ion binding"/>
    <property type="evidence" value="ECO:0007669"/>
    <property type="project" value="UniProtKB-KW"/>
</dbReference>
<dbReference type="PANTHER" id="PTHR12360">
    <property type="entry name" value="NUCLEAR TRANSCRIPTION FACTOR, X-BOX BINDING 1 NFX1"/>
    <property type="match status" value="1"/>
</dbReference>
<dbReference type="Gene3D" id="3.30.1370.50">
    <property type="entry name" value="R3H-like domain"/>
    <property type="match status" value="1"/>
</dbReference>
<keyword evidence="6" id="KW-0862">Zinc</keyword>
<feature type="domain" description="R3H" evidence="14">
    <location>
        <begin position="897"/>
        <end position="965"/>
    </location>
</feature>
<dbReference type="PANTHER" id="PTHR12360:SF12">
    <property type="entry name" value="TRANSCRIPTIONAL REPRESSOR NF-X1"/>
    <property type="match status" value="1"/>
</dbReference>
<evidence type="ECO:0000259" key="12">
    <source>
        <dbReference type="PROSITE" id="PS50016"/>
    </source>
</evidence>
<keyword evidence="4" id="KW-0677">Repeat</keyword>
<evidence type="ECO:0000256" key="7">
    <source>
        <dbReference type="ARBA" id="ARBA00023015"/>
    </source>
</evidence>
<comment type="similarity">
    <text evidence="2">Belongs to the NFX1 family.</text>
</comment>
<dbReference type="Pfam" id="PF01422">
    <property type="entry name" value="zf-NF-X1"/>
    <property type="match status" value="8"/>
</dbReference>
<dbReference type="InterPro" id="IPR019787">
    <property type="entry name" value="Znf_PHD-finger"/>
</dbReference>
<dbReference type="InterPro" id="IPR034076">
    <property type="entry name" value="R3H_NF-X1"/>
</dbReference>
<keyword evidence="5 10" id="KW-0863">Zinc-finger</keyword>
<reference evidence="15 16" key="1">
    <citation type="journal article" date="2024" name="BMC Genomics">
        <title>De novo assembly and annotation of Popillia japonica's genome with initial clues to its potential as an invasive pest.</title>
        <authorList>
            <person name="Cucini C."/>
            <person name="Boschi S."/>
            <person name="Funari R."/>
            <person name="Cardaioli E."/>
            <person name="Iannotti N."/>
            <person name="Marturano G."/>
            <person name="Paoli F."/>
            <person name="Bruttini M."/>
            <person name="Carapelli A."/>
            <person name="Frati F."/>
            <person name="Nardi F."/>
        </authorList>
    </citation>
    <scope>NUCLEOTIDE SEQUENCE [LARGE SCALE GENOMIC DNA]</scope>
    <source>
        <strain evidence="15">DMR45628</strain>
    </source>
</reference>
<dbReference type="InterPro" id="IPR036867">
    <property type="entry name" value="R3H_dom_sf"/>
</dbReference>
<organism evidence="15 16">
    <name type="scientific">Popillia japonica</name>
    <name type="common">Japanese beetle</name>
    <dbReference type="NCBI Taxonomy" id="7064"/>
    <lineage>
        <taxon>Eukaryota</taxon>
        <taxon>Metazoa</taxon>
        <taxon>Ecdysozoa</taxon>
        <taxon>Arthropoda</taxon>
        <taxon>Hexapoda</taxon>
        <taxon>Insecta</taxon>
        <taxon>Pterygota</taxon>
        <taxon>Neoptera</taxon>
        <taxon>Endopterygota</taxon>
        <taxon>Coleoptera</taxon>
        <taxon>Polyphaga</taxon>
        <taxon>Scarabaeiformia</taxon>
        <taxon>Scarabaeidae</taxon>
        <taxon>Rutelinae</taxon>
        <taxon>Popillia</taxon>
    </lineage>
</organism>
<dbReference type="SUPFAM" id="SSF82708">
    <property type="entry name" value="R3H domain"/>
    <property type="match status" value="1"/>
</dbReference>
<dbReference type="InterPro" id="IPR000967">
    <property type="entry name" value="Znf_NFX1"/>
</dbReference>
<dbReference type="GO" id="GO:0000122">
    <property type="term" value="P:negative regulation of transcription by RNA polymerase II"/>
    <property type="evidence" value="ECO:0007669"/>
    <property type="project" value="TreeGrafter"/>
</dbReference>
<comment type="caution">
    <text evidence="15">The sequence shown here is derived from an EMBL/GenBank/DDBJ whole genome shotgun (WGS) entry which is preliminary data.</text>
</comment>
<proteinExistence type="inferred from homology"/>
<evidence type="ECO:0000256" key="4">
    <source>
        <dbReference type="ARBA" id="ARBA00022737"/>
    </source>
</evidence>
<dbReference type="InterPro" id="IPR001374">
    <property type="entry name" value="R3H_dom"/>
</dbReference>
<dbReference type="Proteomes" id="UP001458880">
    <property type="component" value="Unassembled WGS sequence"/>
</dbReference>
<accession>A0AAW1HWU5</accession>
<dbReference type="PROSITE" id="PS50016">
    <property type="entry name" value="ZF_PHD_2"/>
    <property type="match status" value="1"/>
</dbReference>
<keyword evidence="16" id="KW-1185">Reference proteome</keyword>
<dbReference type="SMART" id="SM00438">
    <property type="entry name" value="ZnF_NFX"/>
    <property type="match status" value="9"/>
</dbReference>
<feature type="region of interest" description="Disordered" evidence="11">
    <location>
        <begin position="95"/>
        <end position="136"/>
    </location>
</feature>
<feature type="region of interest" description="Disordered" evidence="11">
    <location>
        <begin position="46"/>
        <end position="65"/>
    </location>
</feature>
<feature type="region of interest" description="Disordered" evidence="11">
    <location>
        <begin position="222"/>
        <end position="250"/>
    </location>
</feature>
<evidence type="ECO:0000313" key="15">
    <source>
        <dbReference type="EMBL" id="KAK9681178.1"/>
    </source>
</evidence>
<dbReference type="CDD" id="cd02643">
    <property type="entry name" value="R3H_NF-X1"/>
    <property type="match status" value="1"/>
</dbReference>
<name>A0AAW1HWU5_POPJA</name>
<evidence type="ECO:0000256" key="1">
    <source>
        <dbReference type="ARBA" id="ARBA00004123"/>
    </source>
</evidence>
<keyword evidence="8" id="KW-0804">Transcription</keyword>
<dbReference type="GO" id="GO:0000977">
    <property type="term" value="F:RNA polymerase II transcription regulatory region sequence-specific DNA binding"/>
    <property type="evidence" value="ECO:0007669"/>
    <property type="project" value="TreeGrafter"/>
</dbReference>
<keyword evidence="3" id="KW-0479">Metal-binding</keyword>
<evidence type="ECO:0000256" key="8">
    <source>
        <dbReference type="ARBA" id="ARBA00023163"/>
    </source>
</evidence>
<dbReference type="PROSITE" id="PS50089">
    <property type="entry name" value="ZF_RING_2"/>
    <property type="match status" value="1"/>
</dbReference>
<dbReference type="GO" id="GO:0005634">
    <property type="term" value="C:nucleus"/>
    <property type="evidence" value="ECO:0007669"/>
    <property type="project" value="UniProtKB-SubCell"/>
</dbReference>
<dbReference type="InterPro" id="IPR034078">
    <property type="entry name" value="NFX1_fam"/>
</dbReference>
<keyword evidence="9" id="KW-0539">Nucleus</keyword>
<dbReference type="AlphaFoldDB" id="A0AAW1HWU5"/>
<evidence type="ECO:0000256" key="5">
    <source>
        <dbReference type="ARBA" id="ARBA00022771"/>
    </source>
</evidence>
<dbReference type="EMBL" id="JASPKY010000838">
    <property type="protein sequence ID" value="KAK9681178.1"/>
    <property type="molecule type" value="Genomic_DNA"/>
</dbReference>
<feature type="compositionally biased region" description="Basic and acidic residues" evidence="11">
    <location>
        <begin position="222"/>
        <end position="236"/>
    </location>
</feature>
<evidence type="ECO:0000313" key="16">
    <source>
        <dbReference type="Proteomes" id="UP001458880"/>
    </source>
</evidence>
<dbReference type="SUPFAM" id="SSF57850">
    <property type="entry name" value="RING/U-box"/>
    <property type="match status" value="1"/>
</dbReference>
<keyword evidence="7" id="KW-0805">Transcription regulation</keyword>
<evidence type="ECO:0000256" key="9">
    <source>
        <dbReference type="ARBA" id="ARBA00023242"/>
    </source>
</evidence>
<evidence type="ECO:0000256" key="3">
    <source>
        <dbReference type="ARBA" id="ARBA00022723"/>
    </source>
</evidence>
<dbReference type="CDD" id="cd06008">
    <property type="entry name" value="NF-X1-zinc-finger"/>
    <property type="match status" value="7"/>
</dbReference>
<gene>
    <name evidence="15" type="ORF">QE152_g38513</name>
</gene>
<evidence type="ECO:0000256" key="2">
    <source>
        <dbReference type="ARBA" id="ARBA00007269"/>
    </source>
</evidence>
<dbReference type="InterPro" id="IPR001841">
    <property type="entry name" value="Znf_RING"/>
</dbReference>
<dbReference type="GO" id="GO:0000981">
    <property type="term" value="F:DNA-binding transcription factor activity, RNA polymerase II-specific"/>
    <property type="evidence" value="ECO:0007669"/>
    <property type="project" value="TreeGrafter"/>
</dbReference>
<dbReference type="PROSITE" id="PS51061">
    <property type="entry name" value="R3H"/>
    <property type="match status" value="1"/>
</dbReference>
<feature type="compositionally biased region" description="Polar residues" evidence="11">
    <location>
        <begin position="111"/>
        <end position="121"/>
    </location>
</feature>
<evidence type="ECO:0000259" key="13">
    <source>
        <dbReference type="PROSITE" id="PS50089"/>
    </source>
</evidence>